<keyword evidence="4" id="KW-0472">Membrane</keyword>
<keyword evidence="4" id="KW-0812">Transmembrane</keyword>
<keyword evidence="4" id="KW-1133">Transmembrane helix</keyword>
<feature type="compositionally biased region" description="Pro residues" evidence="3">
    <location>
        <begin position="163"/>
        <end position="178"/>
    </location>
</feature>
<organism evidence="5 6">
    <name type="scientific">Rubroshorea leprosula</name>
    <dbReference type="NCBI Taxonomy" id="152421"/>
    <lineage>
        <taxon>Eukaryota</taxon>
        <taxon>Viridiplantae</taxon>
        <taxon>Streptophyta</taxon>
        <taxon>Embryophyta</taxon>
        <taxon>Tracheophyta</taxon>
        <taxon>Spermatophyta</taxon>
        <taxon>Magnoliopsida</taxon>
        <taxon>eudicotyledons</taxon>
        <taxon>Gunneridae</taxon>
        <taxon>Pentapetalae</taxon>
        <taxon>rosids</taxon>
        <taxon>malvids</taxon>
        <taxon>Malvales</taxon>
        <taxon>Dipterocarpaceae</taxon>
        <taxon>Rubroshorea</taxon>
    </lineage>
</organism>
<dbReference type="PANTHER" id="PTHR35697:SF6">
    <property type="entry name" value="LEUCINE-RICH REPEAT EXTENSIN-LIKE PROTEIN 3"/>
    <property type="match status" value="1"/>
</dbReference>
<evidence type="ECO:0000256" key="1">
    <source>
        <dbReference type="ARBA" id="ARBA00022737"/>
    </source>
</evidence>
<dbReference type="PRINTS" id="PR01217">
    <property type="entry name" value="PRICHEXTENSN"/>
</dbReference>
<keyword evidence="1" id="KW-0677">Repeat</keyword>
<dbReference type="Proteomes" id="UP001054252">
    <property type="component" value="Unassembled WGS sequence"/>
</dbReference>
<dbReference type="NCBIfam" id="TIGR00756">
    <property type="entry name" value="PPR"/>
    <property type="match status" value="1"/>
</dbReference>
<protein>
    <recommendedName>
        <fullName evidence="7">Pentatricopeptide repeat-containing protein</fullName>
    </recommendedName>
</protein>
<feature type="transmembrane region" description="Helical" evidence="4">
    <location>
        <begin position="331"/>
        <end position="353"/>
    </location>
</feature>
<keyword evidence="6" id="KW-1185">Reference proteome</keyword>
<dbReference type="Gene3D" id="1.25.40.10">
    <property type="entry name" value="Tetratricopeptide repeat domain"/>
    <property type="match status" value="1"/>
</dbReference>
<feature type="repeat" description="PPR" evidence="2">
    <location>
        <begin position="11"/>
        <end position="45"/>
    </location>
</feature>
<dbReference type="GO" id="GO:0009834">
    <property type="term" value="P:plant-type secondary cell wall biogenesis"/>
    <property type="evidence" value="ECO:0007669"/>
    <property type="project" value="InterPro"/>
</dbReference>
<proteinExistence type="predicted"/>
<dbReference type="AlphaFoldDB" id="A0AAV5JDH7"/>
<evidence type="ECO:0000313" key="6">
    <source>
        <dbReference type="Proteomes" id="UP001054252"/>
    </source>
</evidence>
<evidence type="ECO:0000313" key="5">
    <source>
        <dbReference type="EMBL" id="GKV09427.1"/>
    </source>
</evidence>
<dbReference type="EMBL" id="BPVZ01000030">
    <property type="protein sequence ID" value="GKV09427.1"/>
    <property type="molecule type" value="Genomic_DNA"/>
</dbReference>
<dbReference type="Pfam" id="PF13041">
    <property type="entry name" value="PPR_2"/>
    <property type="match status" value="1"/>
</dbReference>
<feature type="region of interest" description="Disordered" evidence="3">
    <location>
        <begin position="163"/>
        <end position="298"/>
    </location>
</feature>
<feature type="compositionally biased region" description="Basic residues" evidence="3">
    <location>
        <begin position="179"/>
        <end position="189"/>
    </location>
</feature>
<comment type="caution">
    <text evidence="5">The sequence shown here is derived from an EMBL/GenBank/DDBJ whole genome shotgun (WGS) entry which is preliminary data.</text>
</comment>
<evidence type="ECO:0000256" key="3">
    <source>
        <dbReference type="SAM" id="MobiDB-lite"/>
    </source>
</evidence>
<accession>A0AAV5JDH7</accession>
<dbReference type="PROSITE" id="PS51375">
    <property type="entry name" value="PPR"/>
    <property type="match status" value="1"/>
</dbReference>
<feature type="compositionally biased region" description="Pro residues" evidence="3">
    <location>
        <begin position="264"/>
        <end position="289"/>
    </location>
</feature>
<evidence type="ECO:0000256" key="2">
    <source>
        <dbReference type="PROSITE-ProRule" id="PRU00708"/>
    </source>
</evidence>
<dbReference type="InterPro" id="IPR002885">
    <property type="entry name" value="PPR_rpt"/>
</dbReference>
<evidence type="ECO:0000256" key="4">
    <source>
        <dbReference type="SAM" id="Phobius"/>
    </source>
</evidence>
<dbReference type="PANTHER" id="PTHR35697">
    <property type="entry name" value="OS08G0108300 PROTEIN"/>
    <property type="match status" value="1"/>
</dbReference>
<gene>
    <name evidence="5" type="ORF">SLEP1_g20932</name>
</gene>
<dbReference type="InterPro" id="IPR044950">
    <property type="entry name" value="TED6/7"/>
</dbReference>
<sequence>MSAPVMGHCPNAVTYTTLINGYCKIGDLGTAHKLLDEMHECGVVPNSLAYSVLIRWVFRRRDVEYGRELMRKLWERMKDENDPSLNTVVFANLIDSLCREGFFNEGFRIAEETPQGMSVNEEFAYGHMIDMLFVELEGTMSNIQKTTMAYPYYSPPPPPSPPLPCNPVLPPPPSPPPPKQHRHHHHHHPPPPGAPAKAPSSYGSLPPAPATYTLPPKSSPPKSAPPPKHHLLPPPTPYHYPPSPEPTPSSPGPSEAPPSKHSYPPTPAKSPTPTPKSPPDYQLPPPKPTPSGYVPVPAPPLYGAPSPLPLSSVPPSSEIASSPPGTNHTTVIAVCVSLGGAFFLAFLLVGLICMAKKKKKPVMVPAAAACIEEHEVIQETITTGPCGEQTVTVTVEDDVVIHEEMGAVPVSQLSLHGGGAAEQPCEPGLPSTGPYHRHHPHY</sequence>
<feature type="region of interest" description="Disordered" evidence="3">
    <location>
        <begin position="418"/>
        <end position="442"/>
    </location>
</feature>
<evidence type="ECO:0008006" key="7">
    <source>
        <dbReference type="Google" id="ProtNLM"/>
    </source>
</evidence>
<dbReference type="InterPro" id="IPR011990">
    <property type="entry name" value="TPR-like_helical_dom_sf"/>
</dbReference>
<name>A0AAV5JDH7_9ROSI</name>
<feature type="compositionally biased region" description="Pro residues" evidence="3">
    <location>
        <begin position="217"/>
        <end position="256"/>
    </location>
</feature>
<reference evidence="5 6" key="1">
    <citation type="journal article" date="2021" name="Commun. Biol.">
        <title>The genome of Shorea leprosula (Dipterocarpaceae) highlights the ecological relevance of drought in aseasonal tropical rainforests.</title>
        <authorList>
            <person name="Ng K.K.S."/>
            <person name="Kobayashi M.J."/>
            <person name="Fawcett J.A."/>
            <person name="Hatakeyama M."/>
            <person name="Paape T."/>
            <person name="Ng C.H."/>
            <person name="Ang C.C."/>
            <person name="Tnah L.H."/>
            <person name="Lee C.T."/>
            <person name="Nishiyama T."/>
            <person name="Sese J."/>
            <person name="O'Brien M.J."/>
            <person name="Copetti D."/>
            <person name="Mohd Noor M.I."/>
            <person name="Ong R.C."/>
            <person name="Putra M."/>
            <person name="Sireger I.Z."/>
            <person name="Indrioko S."/>
            <person name="Kosugi Y."/>
            <person name="Izuno A."/>
            <person name="Isagi Y."/>
            <person name="Lee S.L."/>
            <person name="Shimizu K.K."/>
        </authorList>
    </citation>
    <scope>NUCLEOTIDE SEQUENCE [LARGE SCALE GENOMIC DNA]</scope>
    <source>
        <strain evidence="5">214</strain>
    </source>
</reference>